<dbReference type="InterPro" id="IPR009097">
    <property type="entry name" value="Cyclic_Pdiesterase"/>
</dbReference>
<evidence type="ECO:0000256" key="2">
    <source>
        <dbReference type="SAM" id="SignalP"/>
    </source>
</evidence>
<accession>K0S5D5</accession>
<feature type="signal peptide" evidence="2">
    <location>
        <begin position="1"/>
        <end position="20"/>
    </location>
</feature>
<evidence type="ECO:0000313" key="3">
    <source>
        <dbReference type="EMBL" id="EJK60089.1"/>
    </source>
</evidence>
<proteinExistence type="predicted"/>
<dbReference type="AlphaFoldDB" id="K0S5D5"/>
<evidence type="ECO:0000313" key="4">
    <source>
        <dbReference type="Proteomes" id="UP000266841"/>
    </source>
</evidence>
<gene>
    <name evidence="3" type="ORF">THAOC_19622</name>
</gene>
<dbReference type="EMBL" id="AGNL01021553">
    <property type="protein sequence ID" value="EJK60089.1"/>
    <property type="molecule type" value="Genomic_DNA"/>
</dbReference>
<dbReference type="eggNOG" id="ENOG502SNHW">
    <property type="taxonomic scope" value="Eukaryota"/>
</dbReference>
<protein>
    <submittedName>
        <fullName evidence="3">Uncharacterized protein</fullName>
    </submittedName>
</protein>
<comment type="caution">
    <text evidence="3">The sequence shown here is derived from an EMBL/GenBank/DDBJ whole genome shotgun (WGS) entry which is preliminary data.</text>
</comment>
<evidence type="ECO:0000256" key="1">
    <source>
        <dbReference type="SAM" id="MobiDB-lite"/>
    </source>
</evidence>
<reference evidence="3 4" key="1">
    <citation type="journal article" date="2012" name="Genome Biol.">
        <title>Genome and low-iron response of an oceanic diatom adapted to chronic iron limitation.</title>
        <authorList>
            <person name="Lommer M."/>
            <person name="Specht M."/>
            <person name="Roy A.S."/>
            <person name="Kraemer L."/>
            <person name="Andreson R."/>
            <person name="Gutowska M.A."/>
            <person name="Wolf J."/>
            <person name="Bergner S.V."/>
            <person name="Schilhabel M.B."/>
            <person name="Klostermeier U.C."/>
            <person name="Beiko R.G."/>
            <person name="Rosenstiel P."/>
            <person name="Hippler M."/>
            <person name="Laroche J."/>
        </authorList>
    </citation>
    <scope>NUCLEOTIDE SEQUENCE [LARGE SCALE GENOMIC DNA]</scope>
    <source>
        <strain evidence="3 4">CCMP1005</strain>
    </source>
</reference>
<feature type="compositionally biased region" description="Basic and acidic residues" evidence="1">
    <location>
        <begin position="98"/>
        <end position="110"/>
    </location>
</feature>
<dbReference type="OrthoDB" id="40089at2759"/>
<organism evidence="3 4">
    <name type="scientific">Thalassiosira oceanica</name>
    <name type="common">Marine diatom</name>
    <dbReference type="NCBI Taxonomy" id="159749"/>
    <lineage>
        <taxon>Eukaryota</taxon>
        <taxon>Sar</taxon>
        <taxon>Stramenopiles</taxon>
        <taxon>Ochrophyta</taxon>
        <taxon>Bacillariophyta</taxon>
        <taxon>Coscinodiscophyceae</taxon>
        <taxon>Thalassiosirophycidae</taxon>
        <taxon>Thalassiosirales</taxon>
        <taxon>Thalassiosiraceae</taxon>
        <taxon>Thalassiosira</taxon>
    </lineage>
</organism>
<dbReference type="Proteomes" id="UP000266841">
    <property type="component" value="Unassembled WGS sequence"/>
</dbReference>
<dbReference type="SUPFAM" id="SSF55144">
    <property type="entry name" value="LigT-like"/>
    <property type="match status" value="1"/>
</dbReference>
<dbReference type="Gene3D" id="3.90.1140.10">
    <property type="entry name" value="Cyclic phosphodiesterase"/>
    <property type="match status" value="1"/>
</dbReference>
<name>K0S5D5_THAOC</name>
<sequence length="299" mass="33660">MKNIITVAIAAILKVFTASAAPLSKAPTYLAASNHTSSTMLSCDDDSSTALSCPDLRAESETSGDSDIERSESPTSALAPSFDPEGGYKSPSVLDECQSGRRRPEQTTDVAARRKLEHNFWGLAIWLELEEFDNDITRAVEDFSSRHASPLIPKPHTTAIYGMTHLSVDEARKRFGMVRERIDQWPTLRPCGVQFLENYIAWSELTFATDDRHEAALDELYDIFFGPEGRDTRKRPWDPHNSIAYDNLETNTLSLLDTVTYASRNPSLLGKERRVEAISLWSNEGTLEDWECIDRVRLW</sequence>
<feature type="region of interest" description="Disordered" evidence="1">
    <location>
        <begin position="57"/>
        <end position="110"/>
    </location>
</feature>
<keyword evidence="4" id="KW-1185">Reference proteome</keyword>
<feature type="chain" id="PRO_5003836866" evidence="2">
    <location>
        <begin position="21"/>
        <end position="299"/>
    </location>
</feature>
<keyword evidence="2" id="KW-0732">Signal</keyword>